<evidence type="ECO:0000313" key="3">
    <source>
        <dbReference type="Proteomes" id="UP000092445"/>
    </source>
</evidence>
<accession>A0A1A9ZP84</accession>
<reference evidence="2" key="2">
    <citation type="submission" date="2020-05" db="UniProtKB">
        <authorList>
            <consortium name="EnsemblMetazoa"/>
        </authorList>
    </citation>
    <scope>IDENTIFICATION</scope>
    <source>
        <strain evidence="2">IAEA</strain>
    </source>
</reference>
<evidence type="ECO:0000313" key="2">
    <source>
        <dbReference type="EnsemblMetazoa" id="GPAI020753-PA"/>
    </source>
</evidence>
<dbReference type="SUPFAM" id="SSF54695">
    <property type="entry name" value="POZ domain"/>
    <property type="match status" value="1"/>
</dbReference>
<keyword evidence="3" id="KW-1185">Reference proteome</keyword>
<dbReference type="Pfam" id="PF00651">
    <property type="entry name" value="BTB"/>
    <property type="match status" value="1"/>
</dbReference>
<dbReference type="InterPro" id="IPR011333">
    <property type="entry name" value="SKP1/BTB/POZ_sf"/>
</dbReference>
<protein>
    <submittedName>
        <fullName evidence="2">BTB domain-containing protein</fullName>
    </submittedName>
</protein>
<feature type="domain" description="BTB" evidence="1">
    <location>
        <begin position="1"/>
        <end position="53"/>
    </location>
</feature>
<dbReference type="InterPro" id="IPR000210">
    <property type="entry name" value="BTB/POZ_dom"/>
</dbReference>
<reference evidence="3" key="1">
    <citation type="submission" date="2014-03" db="EMBL/GenBank/DDBJ databases">
        <authorList>
            <person name="Aksoy S."/>
            <person name="Warren W."/>
            <person name="Wilson R.K."/>
        </authorList>
    </citation>
    <scope>NUCLEOTIDE SEQUENCE [LARGE SCALE GENOMIC DNA]</scope>
    <source>
        <strain evidence="3">IAEA</strain>
    </source>
</reference>
<dbReference type="PROSITE" id="PS50097">
    <property type="entry name" value="BTB"/>
    <property type="match status" value="1"/>
</dbReference>
<dbReference type="Proteomes" id="UP000092445">
    <property type="component" value="Unassembled WGS sequence"/>
</dbReference>
<dbReference type="EnsemblMetazoa" id="GPAI020753-RA">
    <property type="protein sequence ID" value="GPAI020753-PA"/>
    <property type="gene ID" value="GPAI020753"/>
</dbReference>
<organism evidence="2 3">
    <name type="scientific">Glossina pallidipes</name>
    <name type="common">Tsetse fly</name>
    <dbReference type="NCBI Taxonomy" id="7398"/>
    <lineage>
        <taxon>Eukaryota</taxon>
        <taxon>Metazoa</taxon>
        <taxon>Ecdysozoa</taxon>
        <taxon>Arthropoda</taxon>
        <taxon>Hexapoda</taxon>
        <taxon>Insecta</taxon>
        <taxon>Pterygota</taxon>
        <taxon>Neoptera</taxon>
        <taxon>Endopterygota</taxon>
        <taxon>Diptera</taxon>
        <taxon>Brachycera</taxon>
        <taxon>Muscomorpha</taxon>
        <taxon>Hippoboscoidea</taxon>
        <taxon>Glossinidae</taxon>
        <taxon>Glossina</taxon>
    </lineage>
</organism>
<proteinExistence type="predicted"/>
<evidence type="ECO:0000259" key="1">
    <source>
        <dbReference type="PROSITE" id="PS50097"/>
    </source>
</evidence>
<sequence length="67" mass="7612">MYVYRAALAFLSPYFAGLFRNDLKERVSAKLEDHEVTDMKAITKYSGEITLSEETESGKRSTSLFVV</sequence>
<name>A0A1A9ZP84_GLOPL</name>
<dbReference type="VEuPathDB" id="VectorBase:GPAI020753"/>
<dbReference type="AlphaFoldDB" id="A0A1A9ZP84"/>